<feature type="transmembrane region" description="Helical" evidence="2">
    <location>
        <begin position="479"/>
        <end position="497"/>
    </location>
</feature>
<feature type="transmembrane region" description="Helical" evidence="2">
    <location>
        <begin position="591"/>
        <end position="611"/>
    </location>
</feature>
<organism evidence="4 5">
    <name type="scientific">Subtercola vilae</name>
    <dbReference type="NCBI Taxonomy" id="2056433"/>
    <lineage>
        <taxon>Bacteria</taxon>
        <taxon>Bacillati</taxon>
        <taxon>Actinomycetota</taxon>
        <taxon>Actinomycetes</taxon>
        <taxon>Micrococcales</taxon>
        <taxon>Microbacteriaceae</taxon>
        <taxon>Subtercola</taxon>
    </lineage>
</organism>
<feature type="compositionally biased region" description="Pro residues" evidence="1">
    <location>
        <begin position="319"/>
        <end position="330"/>
    </location>
</feature>
<sequence>MNTRWRVTKVGAATIAVLVFSALSLASAGASHAAGVLSVTTPADAGTVFYSSSDTAFDVLFAGQAEPGVAVTVTLPGGTLCTTGSLGDGSWQCTITSAPDFSGDATISSGLGDSMTFAVGFLNPPVLSPAEAAGLVTTDAAQVVSGTAFPGSPVVVSLSPTPASGSGCTTTADPSGAFSCALALTDADAGTHSLSATQRPFFAEHDSAPSPDVSLEYEPAVVVTPIVPVVPVTPVTPVVPVTPVTPVPPVVPVNPVMPVAPASPVDPVTPVTPTAPNGAVAPVTPIDPVTPAVPQTPALPFAPVLPVTPLSPAAAPAPVDTPAPTVPPTPAVTASPLVPRAGGAPVGGANALAGAVGSANTSAPAGAGASSAAGTGTVLGAATALVAWAGGGWADQGWGQPTRFGTSLQPVSSVPFGQPAFIAGLVALAGVLVLLLALPAELLQSTVRENYERIAERFAPARWWQASTQGSRWRARFTGWRAQAALLISAAVITTFADPTTGFDVRTVRLAVALTIVLVVVNYSVMAVTQLHAMRVHGATTRMALRPLALLLLVLSVAVSRGMGMQPGLLFGLVLGIEVGERLGRAAEAKVTIVVTALLVTLGGGSWLVYSALNATTPAPATFGAQLLNEVLGGLAAECLSALVIALLPLTFLDGKAIFEWSKLLWLVVYAAASGVFVIVLLPSSWVQLPSVFSPWALVLAGFTALSLAAWAYFRWHPEALEMEPGPESQALPDAAPDAGPGAEPQALPDAAEGALGRVNG</sequence>
<dbReference type="InterPro" id="IPR013783">
    <property type="entry name" value="Ig-like_fold"/>
</dbReference>
<dbReference type="OrthoDB" id="5109916at2"/>
<evidence type="ECO:0000256" key="2">
    <source>
        <dbReference type="SAM" id="Phobius"/>
    </source>
</evidence>
<dbReference type="RefSeq" id="WP_136642524.1">
    <property type="nucleotide sequence ID" value="NZ_QYRT01000022.1"/>
</dbReference>
<dbReference type="EMBL" id="QYRT01000022">
    <property type="protein sequence ID" value="TIH34996.1"/>
    <property type="molecule type" value="Genomic_DNA"/>
</dbReference>
<feature type="transmembrane region" description="Helical" evidence="2">
    <location>
        <begin position="509"/>
        <end position="531"/>
    </location>
</feature>
<keyword evidence="2" id="KW-0812">Transmembrane</keyword>
<evidence type="ECO:0000256" key="1">
    <source>
        <dbReference type="SAM" id="MobiDB-lite"/>
    </source>
</evidence>
<feature type="transmembrane region" description="Helical" evidence="2">
    <location>
        <begin position="631"/>
        <end position="652"/>
    </location>
</feature>
<feature type="transmembrane region" description="Helical" evidence="2">
    <location>
        <begin position="420"/>
        <end position="438"/>
    </location>
</feature>
<evidence type="ECO:0000313" key="5">
    <source>
        <dbReference type="Proteomes" id="UP000306192"/>
    </source>
</evidence>
<dbReference type="Proteomes" id="UP000306192">
    <property type="component" value="Unassembled WGS sequence"/>
</dbReference>
<accession>A0A4T2BYS4</accession>
<keyword evidence="3" id="KW-0732">Signal</keyword>
<keyword evidence="2" id="KW-0472">Membrane</keyword>
<dbReference type="PANTHER" id="PTHR10068">
    <property type="entry name" value="BONE MARROW PROTEOGLYCAN"/>
    <property type="match status" value="1"/>
</dbReference>
<feature type="region of interest" description="Disordered" evidence="1">
    <location>
        <begin position="314"/>
        <end position="337"/>
    </location>
</feature>
<evidence type="ECO:0000256" key="3">
    <source>
        <dbReference type="SAM" id="SignalP"/>
    </source>
</evidence>
<reference evidence="4 5" key="1">
    <citation type="journal article" date="2019" name="Microorganisms">
        <title>Systematic Affiliation and Genome Analysis of Subtercola vilae DB165(T) with Particular Emphasis on Cold Adaptation of an Isolate from a High-Altitude Cold Volcano Lake.</title>
        <authorList>
            <person name="Villalobos A.S."/>
            <person name="Wiese J."/>
            <person name="Imhoff J.F."/>
            <person name="Dorador C."/>
            <person name="Keller A."/>
            <person name="Hentschel U."/>
        </authorList>
    </citation>
    <scope>NUCLEOTIDE SEQUENCE [LARGE SCALE GENOMIC DNA]</scope>
    <source>
        <strain evidence="4 5">DB165</strain>
    </source>
</reference>
<evidence type="ECO:0008006" key="6">
    <source>
        <dbReference type="Google" id="ProtNLM"/>
    </source>
</evidence>
<feature type="region of interest" description="Disordered" evidence="1">
    <location>
        <begin position="724"/>
        <end position="761"/>
    </location>
</feature>
<dbReference type="PANTHER" id="PTHR10068:SF14">
    <property type="entry name" value="CELL WALL ADHESIN EAP1"/>
    <property type="match status" value="1"/>
</dbReference>
<evidence type="ECO:0000313" key="4">
    <source>
        <dbReference type="EMBL" id="TIH34996.1"/>
    </source>
</evidence>
<gene>
    <name evidence="4" type="ORF">D4765_11945</name>
</gene>
<dbReference type="Gene3D" id="2.60.40.10">
    <property type="entry name" value="Immunoglobulins"/>
    <property type="match status" value="2"/>
</dbReference>
<feature type="transmembrane region" description="Helical" evidence="2">
    <location>
        <begin position="693"/>
        <end position="714"/>
    </location>
</feature>
<comment type="caution">
    <text evidence="4">The sequence shown here is derived from an EMBL/GenBank/DDBJ whole genome shotgun (WGS) entry which is preliminary data.</text>
</comment>
<keyword evidence="2" id="KW-1133">Transmembrane helix</keyword>
<feature type="signal peptide" evidence="3">
    <location>
        <begin position="1"/>
        <end position="33"/>
    </location>
</feature>
<keyword evidence="5" id="KW-1185">Reference proteome</keyword>
<feature type="compositionally biased region" description="Low complexity" evidence="1">
    <location>
        <begin position="730"/>
        <end position="747"/>
    </location>
</feature>
<dbReference type="GO" id="GO:0005975">
    <property type="term" value="P:carbohydrate metabolic process"/>
    <property type="evidence" value="ECO:0007669"/>
    <property type="project" value="UniProtKB-ARBA"/>
</dbReference>
<protein>
    <recommendedName>
        <fullName evidence="6">Bacterial Ig-like domain-containing protein</fullName>
    </recommendedName>
</protein>
<feature type="transmembrane region" description="Helical" evidence="2">
    <location>
        <begin position="664"/>
        <end position="687"/>
    </location>
</feature>
<feature type="chain" id="PRO_5020962323" description="Bacterial Ig-like domain-containing protein" evidence="3">
    <location>
        <begin position="34"/>
        <end position="761"/>
    </location>
</feature>
<dbReference type="AlphaFoldDB" id="A0A4T2BYS4"/>
<name>A0A4T2BYS4_9MICO</name>
<proteinExistence type="predicted"/>